<evidence type="ECO:0000313" key="2">
    <source>
        <dbReference type="EMBL" id="KAK7090796.1"/>
    </source>
</evidence>
<proteinExistence type="predicted"/>
<feature type="compositionally biased region" description="Basic and acidic residues" evidence="1">
    <location>
        <begin position="1"/>
        <end position="20"/>
    </location>
</feature>
<evidence type="ECO:0000313" key="3">
    <source>
        <dbReference type="Proteomes" id="UP001374579"/>
    </source>
</evidence>
<dbReference type="EMBL" id="JBAMIC010000024">
    <property type="protein sequence ID" value="KAK7090796.1"/>
    <property type="molecule type" value="Genomic_DNA"/>
</dbReference>
<dbReference type="PANTHER" id="PTHR46601">
    <property type="entry name" value="ULP_PROTEASE DOMAIN-CONTAINING PROTEIN"/>
    <property type="match status" value="1"/>
</dbReference>
<organism evidence="2 3">
    <name type="scientific">Littorina saxatilis</name>
    <dbReference type="NCBI Taxonomy" id="31220"/>
    <lineage>
        <taxon>Eukaryota</taxon>
        <taxon>Metazoa</taxon>
        <taxon>Spiralia</taxon>
        <taxon>Lophotrochozoa</taxon>
        <taxon>Mollusca</taxon>
        <taxon>Gastropoda</taxon>
        <taxon>Caenogastropoda</taxon>
        <taxon>Littorinimorpha</taxon>
        <taxon>Littorinoidea</taxon>
        <taxon>Littorinidae</taxon>
        <taxon>Littorina</taxon>
    </lineage>
</organism>
<feature type="compositionally biased region" description="Polar residues" evidence="1">
    <location>
        <begin position="29"/>
        <end position="50"/>
    </location>
</feature>
<feature type="region of interest" description="Disordered" evidence="1">
    <location>
        <begin position="1"/>
        <end position="60"/>
    </location>
</feature>
<evidence type="ECO:0000256" key="1">
    <source>
        <dbReference type="SAM" id="MobiDB-lite"/>
    </source>
</evidence>
<comment type="caution">
    <text evidence="2">The sequence shown here is derived from an EMBL/GenBank/DDBJ whole genome shotgun (WGS) entry which is preliminary data.</text>
</comment>
<reference evidence="2 3" key="1">
    <citation type="submission" date="2024-02" db="EMBL/GenBank/DDBJ databases">
        <title>Chromosome-scale genome assembly of the rough periwinkle Littorina saxatilis.</title>
        <authorList>
            <person name="De Jode A."/>
            <person name="Faria R."/>
            <person name="Formenti G."/>
            <person name="Sims Y."/>
            <person name="Smith T.P."/>
            <person name="Tracey A."/>
            <person name="Wood J.M.D."/>
            <person name="Zagrodzka Z.B."/>
            <person name="Johannesson K."/>
            <person name="Butlin R.K."/>
            <person name="Leder E.H."/>
        </authorList>
    </citation>
    <scope>NUCLEOTIDE SEQUENCE [LARGE SCALE GENOMIC DNA]</scope>
    <source>
        <strain evidence="2">Snail1</strain>
        <tissue evidence="2">Muscle</tissue>
    </source>
</reference>
<name>A0AAN9G0M8_9CAEN</name>
<accession>A0AAN9G0M8</accession>
<gene>
    <name evidence="2" type="ORF">V1264_010549</name>
</gene>
<dbReference type="Proteomes" id="UP001374579">
    <property type="component" value="Unassembled WGS sequence"/>
</dbReference>
<dbReference type="AlphaFoldDB" id="A0AAN9G0M8"/>
<dbReference type="PANTHER" id="PTHR46601:SF1">
    <property type="entry name" value="ADF-H DOMAIN-CONTAINING PROTEIN"/>
    <property type="match status" value="1"/>
</dbReference>
<protein>
    <submittedName>
        <fullName evidence="2">Uncharacterized protein</fullName>
    </submittedName>
</protein>
<keyword evidence="3" id="KW-1185">Reference proteome</keyword>
<sequence>MHWKTREAINAKRRSDYREKTKTKKITRQVDTSKSIQCGASNNQCDNSSMALEDVEERTPEAQRKALQRARSALTQSPRKFFNTVQTLIDKSSSPRKRKLFVKSSDPTTHQFGRLFLGARHRLRDKNTKADRVKRRELIDLCNLGYSGSSSQTASLIGVNRKTLLRHKMKGKFRMRRLAKRSQKDAADKLAEEYFEDVATTLPDKKLVSKKTGKAAAVLKHPLKDSHKKFCEKFGAPMSFTRFTKCRPRHIRKIAQARLRQCLCEYCENTLLKLTTLNAIASVHDNACRIRHEFHAVDLITCDSKNKDCCCGACGQCGIHLLNNHIGPLLLHRGELTWHRWEAKKVLFKGKEVSRKALVTKRGDIDSLLAELKKEVVFLAEHLFRANWQNRQFSLVRSVSPFPAQSVCMVLDFAENFTCNYQQEVQAAHWHHEQVTVHPIVAYYRCPVCPKTVSSCHLIDGMITTPFIISPNRPWCI</sequence>